<dbReference type="PROSITE" id="PS50977">
    <property type="entry name" value="HTH_TETR_2"/>
    <property type="match status" value="1"/>
</dbReference>
<dbReference type="EMBL" id="JACSPW010000005">
    <property type="protein sequence ID" value="MBD8032859.1"/>
    <property type="molecule type" value="Genomic_DNA"/>
</dbReference>
<feature type="domain" description="HTH tetR-type" evidence="3">
    <location>
        <begin position="1"/>
        <end position="61"/>
    </location>
</feature>
<protein>
    <submittedName>
        <fullName evidence="4">TetR/AcrR family transcriptional regulator</fullName>
    </submittedName>
</protein>
<comment type="caution">
    <text evidence="4">The sequence shown here is derived from an EMBL/GenBank/DDBJ whole genome shotgun (WGS) entry which is preliminary data.</text>
</comment>
<name>A0ABR8XLS6_9BACL</name>
<dbReference type="Gene3D" id="1.10.10.60">
    <property type="entry name" value="Homeodomain-like"/>
    <property type="match status" value="1"/>
</dbReference>
<reference evidence="4 5" key="1">
    <citation type="submission" date="2020-08" db="EMBL/GenBank/DDBJ databases">
        <title>A Genomic Blueprint of the Chicken Gut Microbiome.</title>
        <authorList>
            <person name="Gilroy R."/>
            <person name="Ravi A."/>
            <person name="Getino M."/>
            <person name="Pursley I."/>
            <person name="Horton D.L."/>
            <person name="Alikhan N.-F."/>
            <person name="Baker D."/>
            <person name="Gharbi K."/>
            <person name="Hall N."/>
            <person name="Watson M."/>
            <person name="Adriaenssens E.M."/>
            <person name="Foster-Nyarko E."/>
            <person name="Jarju S."/>
            <person name="Secka A."/>
            <person name="Antonio M."/>
            <person name="Oren A."/>
            <person name="Chaudhuri R."/>
            <person name="La Ragione R.M."/>
            <person name="Hildebrand F."/>
            <person name="Pallen M.J."/>
        </authorList>
    </citation>
    <scope>NUCLEOTIDE SEQUENCE [LARGE SCALE GENOMIC DNA]</scope>
    <source>
        <strain evidence="4 5">Sa1YVA6</strain>
    </source>
</reference>
<proteinExistence type="predicted"/>
<evidence type="ECO:0000256" key="2">
    <source>
        <dbReference type="PROSITE-ProRule" id="PRU00335"/>
    </source>
</evidence>
<accession>A0ABR8XLS6</accession>
<dbReference type="InterPro" id="IPR050624">
    <property type="entry name" value="HTH-type_Tx_Regulator"/>
</dbReference>
<dbReference type="PANTHER" id="PTHR43479">
    <property type="entry name" value="ACREF/ENVCD OPERON REPRESSOR-RELATED"/>
    <property type="match status" value="1"/>
</dbReference>
<sequence length="273" mass="31759">MTRKQLIMDSALQLFAEKGIEATSVQQITDHCGISKGAFYLSFKSKDELIYSIIEHFMNNIIREVDRAVKEGSTPSEKLHIYFVHTFKVMSQYTGFAEILMKEKVSAINETLIERIQYYVDLAKKSLEKLLFEVFGDQIEGKQYDLVLVVNGMVQAYLQNFFESCKPFDVIKLADSLVEKTTLLATKSEIVFLQDSSQLYSRIKNYSIEHIVEELDYLQQQTNDRLELESIQLLKEELMMEMPRPAIIVGLISNLEKNENFNWITIYLKDRFN</sequence>
<feature type="DNA-binding region" description="H-T-H motif" evidence="2">
    <location>
        <begin position="24"/>
        <end position="43"/>
    </location>
</feature>
<dbReference type="InterPro" id="IPR001647">
    <property type="entry name" value="HTH_TetR"/>
</dbReference>
<dbReference type="SUPFAM" id="SSF46689">
    <property type="entry name" value="Homeodomain-like"/>
    <property type="match status" value="1"/>
</dbReference>
<evidence type="ECO:0000313" key="4">
    <source>
        <dbReference type="EMBL" id="MBD8032859.1"/>
    </source>
</evidence>
<keyword evidence="1 2" id="KW-0238">DNA-binding</keyword>
<dbReference type="Gene3D" id="1.10.357.10">
    <property type="entry name" value="Tetracycline Repressor, domain 2"/>
    <property type="match status" value="1"/>
</dbReference>
<evidence type="ECO:0000256" key="1">
    <source>
        <dbReference type="ARBA" id="ARBA00023125"/>
    </source>
</evidence>
<dbReference type="RefSeq" id="WP_191703444.1">
    <property type="nucleotide sequence ID" value="NZ_JACSPW010000005.1"/>
</dbReference>
<keyword evidence="5" id="KW-1185">Reference proteome</keyword>
<organism evidence="4 5">
    <name type="scientific">Solibacillus merdavium</name>
    <dbReference type="NCBI Taxonomy" id="2762218"/>
    <lineage>
        <taxon>Bacteria</taxon>
        <taxon>Bacillati</taxon>
        <taxon>Bacillota</taxon>
        <taxon>Bacilli</taxon>
        <taxon>Bacillales</taxon>
        <taxon>Caryophanaceae</taxon>
        <taxon>Solibacillus</taxon>
    </lineage>
</organism>
<dbReference type="PANTHER" id="PTHR43479:SF22">
    <property type="entry name" value="TRANSCRIPTIONAL REGULATOR, TETR FAMILY"/>
    <property type="match status" value="1"/>
</dbReference>
<gene>
    <name evidence="4" type="ORF">H9632_07245</name>
</gene>
<dbReference type="Pfam" id="PF00440">
    <property type="entry name" value="TetR_N"/>
    <property type="match status" value="1"/>
</dbReference>
<dbReference type="InterPro" id="IPR009057">
    <property type="entry name" value="Homeodomain-like_sf"/>
</dbReference>
<dbReference type="PRINTS" id="PR00455">
    <property type="entry name" value="HTHTETR"/>
</dbReference>
<evidence type="ECO:0000259" key="3">
    <source>
        <dbReference type="PROSITE" id="PS50977"/>
    </source>
</evidence>
<evidence type="ECO:0000313" key="5">
    <source>
        <dbReference type="Proteomes" id="UP000600565"/>
    </source>
</evidence>
<dbReference type="Proteomes" id="UP000600565">
    <property type="component" value="Unassembled WGS sequence"/>
</dbReference>